<gene>
    <name evidence="4" type="ORF">SPI_04591</name>
</gene>
<dbReference type="FunFam" id="1.25.40.180:FF:000035">
    <property type="entry name" value="snRNA cap binding complex subunit (Gcr3)"/>
    <property type="match status" value="1"/>
</dbReference>
<feature type="region of interest" description="Disordered" evidence="1">
    <location>
        <begin position="868"/>
        <end position="895"/>
    </location>
</feature>
<dbReference type="Proteomes" id="UP000076874">
    <property type="component" value="Unassembled WGS sequence"/>
</dbReference>
<evidence type="ECO:0000313" key="4">
    <source>
        <dbReference type="EMBL" id="OAA61732.1"/>
    </source>
</evidence>
<feature type="domain" description="MIF4G-like type 2" evidence="3">
    <location>
        <begin position="607"/>
        <end position="860"/>
    </location>
</feature>
<dbReference type="GO" id="GO:0006406">
    <property type="term" value="P:mRNA export from nucleus"/>
    <property type="evidence" value="ECO:0007669"/>
    <property type="project" value="InterPro"/>
</dbReference>
<feature type="domain" description="MIF4G-like type 1" evidence="2">
    <location>
        <begin position="370"/>
        <end position="559"/>
    </location>
</feature>
<protein>
    <submittedName>
        <fullName evidence="4">Cap-binding protein</fullName>
    </submittedName>
</protein>
<keyword evidence="5" id="KW-1185">Reference proteome</keyword>
<evidence type="ECO:0000313" key="5">
    <source>
        <dbReference type="Proteomes" id="UP000076874"/>
    </source>
</evidence>
<evidence type="ECO:0000259" key="3">
    <source>
        <dbReference type="Pfam" id="PF09090"/>
    </source>
</evidence>
<dbReference type="Gene3D" id="1.25.40.180">
    <property type="match status" value="3"/>
</dbReference>
<reference evidence="4 5" key="1">
    <citation type="journal article" date="2016" name="Genome Biol. Evol.">
        <title>Divergent and convergent evolution of fungal pathogenicity.</title>
        <authorList>
            <person name="Shang Y."/>
            <person name="Xiao G."/>
            <person name="Zheng P."/>
            <person name="Cen K."/>
            <person name="Zhan S."/>
            <person name="Wang C."/>
        </authorList>
    </citation>
    <scope>NUCLEOTIDE SEQUENCE [LARGE SCALE GENOMIC DNA]</scope>
    <source>
        <strain evidence="4 5">RCEF 264</strain>
    </source>
</reference>
<dbReference type="OrthoDB" id="10252707at2759"/>
<feature type="compositionally biased region" description="Basic and acidic residues" evidence="1">
    <location>
        <begin position="19"/>
        <end position="28"/>
    </location>
</feature>
<dbReference type="GO" id="GO:0000184">
    <property type="term" value="P:nuclear-transcribed mRNA catabolic process, nonsense-mediated decay"/>
    <property type="evidence" value="ECO:0007669"/>
    <property type="project" value="TreeGrafter"/>
</dbReference>
<dbReference type="STRING" id="1081102.A0A167UN26"/>
<dbReference type="GO" id="GO:0000339">
    <property type="term" value="F:RNA cap binding"/>
    <property type="evidence" value="ECO:0007669"/>
    <property type="project" value="InterPro"/>
</dbReference>
<dbReference type="SUPFAM" id="SSF48371">
    <property type="entry name" value="ARM repeat"/>
    <property type="match status" value="3"/>
</dbReference>
<dbReference type="GO" id="GO:0005634">
    <property type="term" value="C:nucleus"/>
    <property type="evidence" value="ECO:0007669"/>
    <property type="project" value="TreeGrafter"/>
</dbReference>
<comment type="caution">
    <text evidence="4">The sequence shown here is derived from an EMBL/GenBank/DDBJ whole genome shotgun (WGS) entry which is preliminary data.</text>
</comment>
<dbReference type="EMBL" id="AZHD01000007">
    <property type="protein sequence ID" value="OAA61732.1"/>
    <property type="molecule type" value="Genomic_DNA"/>
</dbReference>
<dbReference type="InterPro" id="IPR016024">
    <property type="entry name" value="ARM-type_fold"/>
</dbReference>
<feature type="compositionally biased region" description="Low complexity" evidence="1">
    <location>
        <begin position="874"/>
        <end position="895"/>
    </location>
</feature>
<evidence type="ECO:0000256" key="1">
    <source>
        <dbReference type="SAM" id="MobiDB-lite"/>
    </source>
</evidence>
<dbReference type="PANTHER" id="PTHR12412:SF2">
    <property type="entry name" value="NUCLEAR CAP-BINDING PROTEIN SUBUNIT 1"/>
    <property type="match status" value="1"/>
</dbReference>
<name>A0A167UN26_9HYPO</name>
<dbReference type="GO" id="GO:0005846">
    <property type="term" value="C:nuclear cap binding complex"/>
    <property type="evidence" value="ECO:0007669"/>
    <property type="project" value="InterPro"/>
</dbReference>
<dbReference type="GO" id="GO:0003729">
    <property type="term" value="F:mRNA binding"/>
    <property type="evidence" value="ECO:0007669"/>
    <property type="project" value="TreeGrafter"/>
</dbReference>
<dbReference type="AlphaFoldDB" id="A0A167UN26"/>
<dbReference type="PANTHER" id="PTHR12412">
    <property type="entry name" value="CAP BINDING PROTEIN"/>
    <property type="match status" value="1"/>
</dbReference>
<dbReference type="InterPro" id="IPR015172">
    <property type="entry name" value="MIF4G-like_typ-1"/>
</dbReference>
<dbReference type="InterPro" id="IPR027159">
    <property type="entry name" value="CBP80"/>
</dbReference>
<sequence>MADIDRRGGYNNNNRKRRFRDDDNDYRQQRRRHDVPVPLRIRRQLLSIAESPLRRWSDDVVAAARLVAEHDDDAHVREGFVTLVGQLVCEQPLKTPFVAAVLLVLNTLKPAVVLEVLRAAARATEAAVAAGRWRDVKLHLRLLACLQRCLADDGVFPLLDTLFARAVDLQTASSDDVVGQDHLADDPWQQRAAELMEKTDIIASEPHPLQKLMDPYHNHGRATAGVAKRPNGGKDNEENDAVAMQVDGSSGDAADGPEVPAAENIVALLQKQLQAEAANGWPLACLPRPWQLPLEEVELQAQLDEQATKHPLPPVAVPETVSVGPRPLYPEVYFSVYNAWVDEAIATQNADGGDGAAAAGSTTAFPRSVPPVTDVAASLIRDVLLDTINVLDINRNVAARFLIDIDCYFADNTFVKRATAFDRLRDVGPGRSTWKPEDVAVDAVFAQLFQLPAPEHKLVYYHALLAEACKIAPAAIAPSLGRAIRFLYRNSPRMDLELAGRYVGWFAHHLSNFGFTWKWTEWVDDVALPDLHPHKAFIRGAIDKEIRLSFAQRIKNTLPPPYQALIAPATEQDVPSFKYQENQAERGGGDDNDDTASAGGVLVPPAFAAEGRELAALLKRKAPDEDVQAVIERIHSQALDSGRDPLVASTDVFTTAVLWVGSKSLSHVLACIERTKNRFLDAGAASEAARTQILTSVMAFWDAHPGVAIAIAEKLLNYAILSPAAVVQWALVAPHRQQQQQQQQPPPLAQTHVAELAFNTVDKVTRRAETALATATADAAAARTAEANETRAMRDLFRLLDEALQPWLATALTAAAADAGADAGADTDADANKNPSEGALLQAWAVRWQRVVQRRAAVEEAYLAEQAKERQRRQQAAAAVAEHKGSNGAASNGSS</sequence>
<feature type="region of interest" description="Disordered" evidence="1">
    <location>
        <begin position="1"/>
        <end position="33"/>
    </location>
</feature>
<dbReference type="Pfam" id="PF09088">
    <property type="entry name" value="MIF4G_like"/>
    <property type="match status" value="1"/>
</dbReference>
<evidence type="ECO:0000259" key="2">
    <source>
        <dbReference type="Pfam" id="PF09088"/>
    </source>
</evidence>
<accession>A0A167UN26</accession>
<dbReference type="InterPro" id="IPR015174">
    <property type="entry name" value="MIF4G-like_typ-2"/>
</dbReference>
<organism evidence="4 5">
    <name type="scientific">Niveomyces insectorum RCEF 264</name>
    <dbReference type="NCBI Taxonomy" id="1081102"/>
    <lineage>
        <taxon>Eukaryota</taxon>
        <taxon>Fungi</taxon>
        <taxon>Dikarya</taxon>
        <taxon>Ascomycota</taxon>
        <taxon>Pezizomycotina</taxon>
        <taxon>Sordariomycetes</taxon>
        <taxon>Hypocreomycetidae</taxon>
        <taxon>Hypocreales</taxon>
        <taxon>Cordycipitaceae</taxon>
        <taxon>Niveomyces</taxon>
    </lineage>
</organism>
<proteinExistence type="predicted"/>
<dbReference type="Pfam" id="PF09090">
    <property type="entry name" value="MIF4G_like_2"/>
    <property type="match status" value="1"/>
</dbReference>